<sequence length="148" mass="15319">MSFSIGFPNAAALTIGGKSASTLKALSEASADSADKALGETEESGKVRANLATEAESKTEKSASTQSVATQTLLKRMQELQQQLREQQQQLAAAQARAYSTPEAKTTAIMAIQGQIADTTGALQQVTGSLIKELAKESSSGALVNTTA</sequence>
<dbReference type="AlphaFoldDB" id="A0A923FJ43"/>
<evidence type="ECO:0000256" key="2">
    <source>
        <dbReference type="SAM" id="MobiDB-lite"/>
    </source>
</evidence>
<dbReference type="EMBL" id="JABWQX020000001">
    <property type="protein sequence ID" value="MBV4551198.1"/>
    <property type="molecule type" value="Genomic_DNA"/>
</dbReference>
<gene>
    <name evidence="4" type="ORF">HU742_008650</name>
    <name evidence="3" type="ORF">HU742_00905</name>
</gene>
<organism evidence="3">
    <name type="scientific">Pseudomonas marvdashtae</name>
    <dbReference type="NCBI Taxonomy" id="2745500"/>
    <lineage>
        <taxon>Bacteria</taxon>
        <taxon>Pseudomonadati</taxon>
        <taxon>Pseudomonadota</taxon>
        <taxon>Gammaproteobacteria</taxon>
        <taxon>Pseudomonadales</taxon>
        <taxon>Pseudomonadaceae</taxon>
        <taxon>Pseudomonas</taxon>
    </lineage>
</organism>
<evidence type="ECO:0008006" key="6">
    <source>
        <dbReference type="Google" id="ProtNLM"/>
    </source>
</evidence>
<evidence type="ECO:0000313" key="5">
    <source>
        <dbReference type="Proteomes" id="UP000659438"/>
    </source>
</evidence>
<protein>
    <recommendedName>
        <fullName evidence="6">FlxA-like protein</fullName>
    </recommendedName>
</protein>
<keyword evidence="1" id="KW-0175">Coiled coil</keyword>
<dbReference type="EMBL" id="JABWQX010000001">
    <property type="protein sequence ID" value="MBC3393745.1"/>
    <property type="molecule type" value="Genomic_DNA"/>
</dbReference>
<keyword evidence="5" id="KW-1185">Reference proteome</keyword>
<reference evidence="3 5" key="1">
    <citation type="journal article" date="2020" name="Microorganisms">
        <title>Reliable Identification of Environmental Pseudomonas Isolates Using the rpoD Gene.</title>
        <authorList>
            <consortium name="The Broad Institute Genome Sequencing Platform"/>
            <person name="Girard L."/>
            <person name="Lood C."/>
            <person name="Rokni-Zadeh H."/>
            <person name="van Noort V."/>
            <person name="Lavigne R."/>
            <person name="De Mot R."/>
        </authorList>
    </citation>
    <scope>NUCLEOTIDE SEQUENCE</scope>
    <source>
        <strain evidence="3 5">SWRI102</strain>
    </source>
</reference>
<dbReference type="RefSeq" id="WP_186642928.1">
    <property type="nucleotide sequence ID" value="NZ_JABWQX020000001.1"/>
</dbReference>
<evidence type="ECO:0000313" key="4">
    <source>
        <dbReference type="EMBL" id="MBV4551198.1"/>
    </source>
</evidence>
<feature type="coiled-coil region" evidence="1">
    <location>
        <begin position="70"/>
        <end position="97"/>
    </location>
</feature>
<comment type="caution">
    <text evidence="3">The sequence shown here is derived from an EMBL/GenBank/DDBJ whole genome shotgun (WGS) entry which is preliminary data.</text>
</comment>
<dbReference type="Proteomes" id="UP000659438">
    <property type="component" value="Unassembled WGS sequence"/>
</dbReference>
<feature type="region of interest" description="Disordered" evidence="2">
    <location>
        <begin position="31"/>
        <end position="70"/>
    </location>
</feature>
<name>A0A923FJ43_9PSED</name>
<reference evidence="4" key="3">
    <citation type="submission" date="2021-06" db="EMBL/GenBank/DDBJ databases">
        <title>Updating the genus Pseudomonas: Description of 43 new species and partition of the Pseudomonas putida group.</title>
        <authorList>
            <person name="Girard L."/>
            <person name="Lood C."/>
            <person name="Vandamme P."/>
            <person name="Rokni-Zadeh H."/>
            <person name="Van Noort V."/>
            <person name="Hofte M."/>
            <person name="Lavigne R."/>
            <person name="De Mot R."/>
        </authorList>
    </citation>
    <scope>NUCLEOTIDE SEQUENCE</scope>
    <source>
        <strain evidence="4">SWRI102</strain>
    </source>
</reference>
<proteinExistence type="predicted"/>
<evidence type="ECO:0000256" key="1">
    <source>
        <dbReference type="SAM" id="Coils"/>
    </source>
</evidence>
<reference evidence="3" key="2">
    <citation type="submission" date="2020-07" db="EMBL/GenBank/DDBJ databases">
        <authorList>
            <person name="Lood C."/>
            <person name="Girard L."/>
        </authorList>
    </citation>
    <scope>NUCLEOTIDE SEQUENCE</scope>
    <source>
        <strain evidence="3">SWRI102</strain>
    </source>
</reference>
<accession>A0A923FJ43</accession>
<evidence type="ECO:0000313" key="3">
    <source>
        <dbReference type="EMBL" id="MBC3393745.1"/>
    </source>
</evidence>
<feature type="compositionally biased region" description="Basic and acidic residues" evidence="2">
    <location>
        <begin position="33"/>
        <end position="46"/>
    </location>
</feature>